<dbReference type="STRING" id="1802385.A2856_01190"/>
<keyword evidence="8 13" id="KW-0460">Magnesium</keyword>
<evidence type="ECO:0000256" key="4">
    <source>
        <dbReference type="ARBA" id="ARBA00022723"/>
    </source>
</evidence>
<evidence type="ECO:0000256" key="6">
    <source>
        <dbReference type="ARBA" id="ARBA00022763"/>
    </source>
</evidence>
<proteinExistence type="inferred from homology"/>
<dbReference type="Pfam" id="PF02075">
    <property type="entry name" value="RuvC"/>
    <property type="match status" value="1"/>
</dbReference>
<feature type="active site" evidence="13">
    <location>
        <position position="140"/>
    </location>
</feature>
<evidence type="ECO:0000256" key="7">
    <source>
        <dbReference type="ARBA" id="ARBA00022801"/>
    </source>
</evidence>
<comment type="subcellular location">
    <subcellularLocation>
        <location evidence="13">Cytoplasm</location>
    </subcellularLocation>
</comment>
<keyword evidence="5 13" id="KW-0255">Endonuclease</keyword>
<evidence type="ECO:0000313" key="15">
    <source>
        <dbReference type="EMBL" id="OGL67287.1"/>
    </source>
</evidence>
<name>A0A1F7TP48_9BACT</name>
<dbReference type="Gene3D" id="3.30.420.10">
    <property type="entry name" value="Ribonuclease H-like superfamily/Ribonuclease H"/>
    <property type="match status" value="1"/>
</dbReference>
<dbReference type="SUPFAM" id="SSF53098">
    <property type="entry name" value="Ribonuclease H-like"/>
    <property type="match status" value="1"/>
</dbReference>
<evidence type="ECO:0000256" key="8">
    <source>
        <dbReference type="ARBA" id="ARBA00022842"/>
    </source>
</evidence>
<feature type="binding site" evidence="13">
    <location>
        <position position="7"/>
    </location>
    <ligand>
        <name>Mg(2+)</name>
        <dbReference type="ChEBI" id="CHEBI:18420"/>
        <label>1</label>
    </ligand>
</feature>
<dbReference type="GO" id="GO:0005737">
    <property type="term" value="C:cytoplasm"/>
    <property type="evidence" value="ECO:0007669"/>
    <property type="project" value="UniProtKB-SubCell"/>
</dbReference>
<feature type="active site" evidence="13">
    <location>
        <position position="7"/>
    </location>
</feature>
<evidence type="ECO:0000256" key="11">
    <source>
        <dbReference type="ARBA" id="ARBA00023204"/>
    </source>
</evidence>
<dbReference type="PANTHER" id="PTHR30194:SF3">
    <property type="entry name" value="CROSSOVER JUNCTION ENDODEOXYRIBONUCLEASE RUVC"/>
    <property type="match status" value="1"/>
</dbReference>
<dbReference type="NCBIfam" id="NF000711">
    <property type="entry name" value="PRK00039.2-1"/>
    <property type="match status" value="1"/>
</dbReference>
<dbReference type="InterPro" id="IPR036397">
    <property type="entry name" value="RNaseH_sf"/>
</dbReference>
<comment type="subunit">
    <text evidence="13">Homodimer which binds Holliday junction (HJ) DNA. The HJ becomes 2-fold symmetrical on binding to RuvC with unstacked arms; it has a different conformation from HJ DNA in complex with RuvA. In the full resolvosome a probable DNA-RuvA(4)-RuvB(12)-RuvC(2) complex forms which resolves the HJ.</text>
</comment>
<dbReference type="GO" id="GO:0003677">
    <property type="term" value="F:DNA binding"/>
    <property type="evidence" value="ECO:0007669"/>
    <property type="project" value="UniProtKB-KW"/>
</dbReference>
<feature type="active site" evidence="13">
    <location>
        <position position="67"/>
    </location>
</feature>
<feature type="binding site" evidence="13">
    <location>
        <position position="140"/>
    </location>
    <ligand>
        <name>Mg(2+)</name>
        <dbReference type="ChEBI" id="CHEBI:18420"/>
        <label>1</label>
    </ligand>
</feature>
<evidence type="ECO:0000256" key="9">
    <source>
        <dbReference type="ARBA" id="ARBA00023125"/>
    </source>
</evidence>
<evidence type="ECO:0000256" key="10">
    <source>
        <dbReference type="ARBA" id="ARBA00023172"/>
    </source>
</evidence>
<evidence type="ECO:0000256" key="2">
    <source>
        <dbReference type="ARBA" id="ARBA00022490"/>
    </source>
</evidence>
<dbReference type="Proteomes" id="UP000177885">
    <property type="component" value="Unassembled WGS sequence"/>
</dbReference>
<dbReference type="HAMAP" id="MF_00034">
    <property type="entry name" value="RuvC"/>
    <property type="match status" value="1"/>
</dbReference>
<dbReference type="FunFam" id="3.30.420.10:FF:000002">
    <property type="entry name" value="Crossover junction endodeoxyribonuclease RuvC"/>
    <property type="match status" value="1"/>
</dbReference>
<dbReference type="InterPro" id="IPR012337">
    <property type="entry name" value="RNaseH-like_sf"/>
</dbReference>
<dbReference type="NCBIfam" id="TIGR00228">
    <property type="entry name" value="ruvC"/>
    <property type="match status" value="1"/>
</dbReference>
<dbReference type="GO" id="GO:0006281">
    <property type="term" value="P:DNA repair"/>
    <property type="evidence" value="ECO:0007669"/>
    <property type="project" value="UniProtKB-UniRule"/>
</dbReference>
<comment type="cofactor">
    <cofactor evidence="13">
        <name>Mg(2+)</name>
        <dbReference type="ChEBI" id="CHEBI:18420"/>
    </cofactor>
    <text evidence="13">Binds 2 Mg(2+) ion per subunit.</text>
</comment>
<comment type="similarity">
    <text evidence="1 13">Belongs to the RuvC family.</text>
</comment>
<dbReference type="InterPro" id="IPR002176">
    <property type="entry name" value="X-over_junc_endoDNase_RuvC"/>
</dbReference>
<evidence type="ECO:0000256" key="5">
    <source>
        <dbReference type="ARBA" id="ARBA00022759"/>
    </source>
</evidence>
<dbReference type="EC" id="3.1.21.10" evidence="13 14"/>
<gene>
    <name evidence="13" type="primary">ruvC</name>
    <name evidence="15" type="ORF">A2856_01190</name>
</gene>
<dbReference type="GO" id="GO:0006310">
    <property type="term" value="P:DNA recombination"/>
    <property type="evidence" value="ECO:0007669"/>
    <property type="project" value="UniProtKB-UniRule"/>
</dbReference>
<dbReference type="PRINTS" id="PR00696">
    <property type="entry name" value="RSOLVASERUVC"/>
</dbReference>
<dbReference type="GO" id="GO:0000287">
    <property type="term" value="F:magnesium ion binding"/>
    <property type="evidence" value="ECO:0007669"/>
    <property type="project" value="UniProtKB-UniRule"/>
</dbReference>
<keyword evidence="10 13" id="KW-0233">DNA recombination</keyword>
<sequence>MIVLGIDPGFGRMGFGCVSVGRGKTHVLDYGVATTNKNEPHAKRLLQISDDTDELIKTHKPDLVAVEKLYFSKNVKTAMQVAEARGVILAAAARRGVKIVELTPGQVKMAVTGSGSADKKGVIMMVTKLLGLKKAPKLDDAADALALALTASSMRSFPKLSRPRQFPK</sequence>
<comment type="function">
    <text evidence="13">The RuvA-RuvB-RuvC complex processes Holliday junction (HJ) DNA during genetic recombination and DNA repair. Endonuclease that resolves HJ intermediates. Cleaves cruciform DNA by making single-stranded nicks across the HJ at symmetrical positions within the homologous arms, yielding a 5'-phosphate and a 3'-hydroxyl group; requires a central core of homology in the junction. The consensus cleavage sequence is 5'-(A/T)TT(C/G)-3'. Cleavage occurs on the 3'-side of the TT dinucleotide at the point of strand exchange. HJ branch migration catalyzed by RuvA-RuvB allows RuvC to scan DNA until it finds its consensus sequence, where it cleaves and resolves the cruciform DNA.</text>
</comment>
<dbReference type="GO" id="GO:0048476">
    <property type="term" value="C:Holliday junction resolvase complex"/>
    <property type="evidence" value="ECO:0007669"/>
    <property type="project" value="UniProtKB-UniRule"/>
</dbReference>
<organism evidence="15 16">
    <name type="scientific">Candidatus Uhrbacteria bacterium RIFCSPHIGHO2_01_FULL_63_20</name>
    <dbReference type="NCBI Taxonomy" id="1802385"/>
    <lineage>
        <taxon>Bacteria</taxon>
        <taxon>Candidatus Uhriibacteriota</taxon>
    </lineage>
</organism>
<dbReference type="EMBL" id="MGDT01000002">
    <property type="protein sequence ID" value="OGL67287.1"/>
    <property type="molecule type" value="Genomic_DNA"/>
</dbReference>
<keyword evidence="3 13" id="KW-0540">Nuclease</keyword>
<keyword evidence="4 13" id="KW-0479">Metal-binding</keyword>
<keyword evidence="2 13" id="KW-0963">Cytoplasm</keyword>
<comment type="catalytic activity">
    <reaction evidence="12 13">
        <text>Endonucleolytic cleavage at a junction such as a reciprocal single-stranded crossover between two homologous DNA duplexes (Holliday junction).</text>
        <dbReference type="EC" id="3.1.21.10"/>
    </reaction>
</comment>
<dbReference type="CDD" id="cd16962">
    <property type="entry name" value="RuvC"/>
    <property type="match status" value="1"/>
</dbReference>
<keyword evidence="7 13" id="KW-0378">Hydrolase</keyword>
<keyword evidence="9 13" id="KW-0238">DNA-binding</keyword>
<reference evidence="15 16" key="1">
    <citation type="journal article" date="2016" name="Nat. Commun.">
        <title>Thousands of microbial genomes shed light on interconnected biogeochemical processes in an aquifer system.</title>
        <authorList>
            <person name="Anantharaman K."/>
            <person name="Brown C.T."/>
            <person name="Hug L.A."/>
            <person name="Sharon I."/>
            <person name="Castelle C.J."/>
            <person name="Probst A.J."/>
            <person name="Thomas B.C."/>
            <person name="Singh A."/>
            <person name="Wilkins M.J."/>
            <person name="Karaoz U."/>
            <person name="Brodie E.L."/>
            <person name="Williams K.H."/>
            <person name="Hubbard S.S."/>
            <person name="Banfield J.F."/>
        </authorList>
    </citation>
    <scope>NUCLEOTIDE SEQUENCE [LARGE SCALE GENOMIC DNA]</scope>
</reference>
<comment type="caution">
    <text evidence="15">The sequence shown here is derived from an EMBL/GenBank/DDBJ whole genome shotgun (WGS) entry which is preliminary data.</text>
</comment>
<keyword evidence="11 13" id="KW-0234">DNA repair</keyword>
<evidence type="ECO:0000313" key="16">
    <source>
        <dbReference type="Proteomes" id="UP000177885"/>
    </source>
</evidence>
<evidence type="ECO:0000256" key="3">
    <source>
        <dbReference type="ARBA" id="ARBA00022722"/>
    </source>
</evidence>
<evidence type="ECO:0000256" key="12">
    <source>
        <dbReference type="ARBA" id="ARBA00029354"/>
    </source>
</evidence>
<evidence type="ECO:0000256" key="14">
    <source>
        <dbReference type="NCBIfam" id="TIGR00228"/>
    </source>
</evidence>
<dbReference type="AlphaFoldDB" id="A0A1F7TP48"/>
<keyword evidence="6 13" id="KW-0227">DNA damage</keyword>
<accession>A0A1F7TP48</accession>
<dbReference type="PANTHER" id="PTHR30194">
    <property type="entry name" value="CROSSOVER JUNCTION ENDODEOXYRIBONUCLEASE RUVC"/>
    <property type="match status" value="1"/>
</dbReference>
<evidence type="ECO:0000256" key="13">
    <source>
        <dbReference type="HAMAP-Rule" id="MF_00034"/>
    </source>
</evidence>
<evidence type="ECO:0000256" key="1">
    <source>
        <dbReference type="ARBA" id="ARBA00009518"/>
    </source>
</evidence>
<feature type="binding site" evidence="13">
    <location>
        <position position="67"/>
    </location>
    <ligand>
        <name>Mg(2+)</name>
        <dbReference type="ChEBI" id="CHEBI:18420"/>
        <label>2</label>
    </ligand>
</feature>
<dbReference type="GO" id="GO:0008821">
    <property type="term" value="F:crossover junction DNA endonuclease activity"/>
    <property type="evidence" value="ECO:0007669"/>
    <property type="project" value="UniProtKB-UniRule"/>
</dbReference>
<protein>
    <recommendedName>
        <fullName evidence="13 14">Crossover junction endodeoxyribonuclease RuvC</fullName>
        <ecNumber evidence="13 14">3.1.21.10</ecNumber>
    </recommendedName>
    <alternativeName>
        <fullName evidence="13">Holliday junction nuclease RuvC</fullName>
    </alternativeName>
    <alternativeName>
        <fullName evidence="13">Holliday junction resolvase RuvC</fullName>
    </alternativeName>
</protein>